<accession>A0ABY5APX0</accession>
<protein>
    <submittedName>
        <fullName evidence="2">HEPN domain-containing protein</fullName>
    </submittedName>
</protein>
<feature type="domain" description="RiboL-PSP-HEPN" evidence="1">
    <location>
        <begin position="141"/>
        <end position="211"/>
    </location>
</feature>
<keyword evidence="3" id="KW-1185">Reference proteome</keyword>
<dbReference type="Proteomes" id="UP001056708">
    <property type="component" value="Chromosome"/>
</dbReference>
<gene>
    <name evidence="2" type="ORF">NEA10_19800</name>
</gene>
<reference evidence="2" key="1">
    <citation type="submission" date="2022-06" db="EMBL/GenBank/DDBJ databases">
        <title>Genome sequence of Phormidium yuhuli AB48 isolated from an industrial photobioreactor environment.</title>
        <authorList>
            <person name="Qiu Y."/>
            <person name="Noonan A.J.C."/>
            <person name="Dofher K."/>
            <person name="Koch M."/>
            <person name="Kieft B."/>
            <person name="Lin X."/>
            <person name="Ziels R.M."/>
            <person name="Hallam S.J."/>
        </authorList>
    </citation>
    <scope>NUCLEOTIDE SEQUENCE</scope>
    <source>
        <strain evidence="2">AB48</strain>
    </source>
</reference>
<name>A0ABY5APX0_9CYAN</name>
<dbReference type="RefSeq" id="WP_252663074.1">
    <property type="nucleotide sequence ID" value="NZ_CP098611.1"/>
</dbReference>
<proteinExistence type="predicted"/>
<dbReference type="EMBL" id="CP098611">
    <property type="protein sequence ID" value="USR91040.1"/>
    <property type="molecule type" value="Genomic_DNA"/>
</dbReference>
<sequence length="215" mass="24928">MLRSALVLAVSALDYYVHEVVTLAMLEIYRGQRAEPPPSRNSSRSGFARFQVPLGEVKQERLTLLTIEDWLEDEIRVSQGEEFLEGSYRLGELLPHISQAMSKRLQDSVWLELEIRQRLGYQSFQHPDKIAEAIRLISNKPLWQDVGNSWGRPHQEIKKQLSLIVERRNKIAHEADINPTYEIGTRWQINEELVLEAVDFLQKLVETIHHVLNSP</sequence>
<evidence type="ECO:0000313" key="2">
    <source>
        <dbReference type="EMBL" id="USR91040.1"/>
    </source>
</evidence>
<dbReference type="Pfam" id="PF18735">
    <property type="entry name" value="HEPN_RiboL-PSP"/>
    <property type="match status" value="1"/>
</dbReference>
<organism evidence="2 3">
    <name type="scientific">Phormidium yuhuli AB48</name>
    <dbReference type="NCBI Taxonomy" id="2940671"/>
    <lineage>
        <taxon>Bacteria</taxon>
        <taxon>Bacillati</taxon>
        <taxon>Cyanobacteriota</taxon>
        <taxon>Cyanophyceae</taxon>
        <taxon>Oscillatoriophycideae</taxon>
        <taxon>Oscillatoriales</taxon>
        <taxon>Oscillatoriaceae</taxon>
        <taxon>Phormidium</taxon>
        <taxon>Phormidium yuhuli</taxon>
    </lineage>
</organism>
<evidence type="ECO:0000313" key="3">
    <source>
        <dbReference type="Proteomes" id="UP001056708"/>
    </source>
</evidence>
<evidence type="ECO:0000259" key="1">
    <source>
        <dbReference type="Pfam" id="PF18735"/>
    </source>
</evidence>
<dbReference type="InterPro" id="IPR041519">
    <property type="entry name" value="HEPN_RiboL-PSP"/>
</dbReference>